<evidence type="ECO:0000313" key="1">
    <source>
        <dbReference type="EnsemblMetazoa" id="PPAI001822-PA"/>
    </source>
</evidence>
<dbReference type="EMBL" id="AJVK01023381">
    <property type="status" value="NOT_ANNOTATED_CDS"/>
    <property type="molecule type" value="Genomic_DNA"/>
</dbReference>
<name>A0A1B0D399_PHLPP</name>
<protein>
    <submittedName>
        <fullName evidence="1">Uncharacterized protein</fullName>
    </submittedName>
</protein>
<dbReference type="Gene3D" id="2.140.10.30">
    <property type="entry name" value="Dipeptidylpeptidase IV, N-terminal domain"/>
    <property type="match status" value="1"/>
</dbReference>
<dbReference type="Proteomes" id="UP000092462">
    <property type="component" value="Unassembled WGS sequence"/>
</dbReference>
<dbReference type="VEuPathDB" id="VectorBase:PPAI001822"/>
<proteinExistence type="predicted"/>
<sequence>DLAYTQEGHNWRSIIFSLLVIGFVVAGIVTAIYLLGYVDELLYWSGRRMILDEYIQGDLAPNRLTPTWVTRSKFVFQSDDGGLAVLDTANDSVTTLVTNHTLVCFIFSINFIELMY</sequence>
<reference evidence="1" key="1">
    <citation type="submission" date="2022-08" db="UniProtKB">
        <authorList>
            <consortium name="EnsemblMetazoa"/>
        </authorList>
    </citation>
    <scope>IDENTIFICATION</scope>
    <source>
        <strain evidence="1">Israel</strain>
    </source>
</reference>
<accession>A0A1B0D399</accession>
<keyword evidence="2" id="KW-1185">Reference proteome</keyword>
<dbReference type="EnsemblMetazoa" id="PPAI001822-RA">
    <property type="protein sequence ID" value="PPAI001822-PA"/>
    <property type="gene ID" value="PPAI001822"/>
</dbReference>
<dbReference type="VEuPathDB" id="VectorBase:PPAPM1_003021"/>
<organism evidence="1 2">
    <name type="scientific">Phlebotomus papatasi</name>
    <name type="common">Sandfly</name>
    <dbReference type="NCBI Taxonomy" id="29031"/>
    <lineage>
        <taxon>Eukaryota</taxon>
        <taxon>Metazoa</taxon>
        <taxon>Ecdysozoa</taxon>
        <taxon>Arthropoda</taxon>
        <taxon>Hexapoda</taxon>
        <taxon>Insecta</taxon>
        <taxon>Pterygota</taxon>
        <taxon>Neoptera</taxon>
        <taxon>Endopterygota</taxon>
        <taxon>Diptera</taxon>
        <taxon>Nematocera</taxon>
        <taxon>Psychodoidea</taxon>
        <taxon>Psychodidae</taxon>
        <taxon>Phlebotomus</taxon>
        <taxon>Phlebotomus</taxon>
    </lineage>
</organism>
<evidence type="ECO:0000313" key="2">
    <source>
        <dbReference type="Proteomes" id="UP000092462"/>
    </source>
</evidence>
<dbReference type="AlphaFoldDB" id="A0A1B0D399"/>